<dbReference type="VEuPathDB" id="AmoebaDB:EIN_264890"/>
<dbReference type="KEGG" id="eiv:EIN_264890"/>
<sequence>MFIYLLFIALNSAKYAVSTDSTQTTVVRLGQCYYIGSGIYVKAEEDGEGIRAYESNVCGNWVDKGKKSLSPTTRFEKDLPLYKYVIYDYMDAKNCKISEKGGHPLETLYKECQKEIVGSTKSEIKDGIISRTYYLTTSDCTGISQSLNKIELNKCNLVGDEYITYSQGAYEIFAFLALLLVCLF</sequence>
<keyword evidence="1" id="KW-0732">Signal</keyword>
<dbReference type="RefSeq" id="XP_004185048.1">
    <property type="nucleotide sequence ID" value="XM_004185000.1"/>
</dbReference>
<dbReference type="Proteomes" id="UP000014680">
    <property type="component" value="Unassembled WGS sequence"/>
</dbReference>
<dbReference type="EMBL" id="KB207046">
    <property type="protein sequence ID" value="ELP85702.1"/>
    <property type="molecule type" value="Genomic_DNA"/>
</dbReference>
<evidence type="ECO:0000313" key="2">
    <source>
        <dbReference type="EMBL" id="ELP85702.1"/>
    </source>
</evidence>
<dbReference type="GeneID" id="14884682"/>
<dbReference type="AlphaFoldDB" id="A0A0A1TWV2"/>
<evidence type="ECO:0000313" key="3">
    <source>
        <dbReference type="Proteomes" id="UP000014680"/>
    </source>
</evidence>
<organism evidence="2 3">
    <name type="scientific">Entamoeba invadens IP1</name>
    <dbReference type="NCBI Taxonomy" id="370355"/>
    <lineage>
        <taxon>Eukaryota</taxon>
        <taxon>Amoebozoa</taxon>
        <taxon>Evosea</taxon>
        <taxon>Archamoebae</taxon>
        <taxon>Mastigamoebida</taxon>
        <taxon>Entamoebidae</taxon>
        <taxon>Entamoeba</taxon>
    </lineage>
</organism>
<proteinExistence type="predicted"/>
<reference evidence="2 3" key="1">
    <citation type="submission" date="2012-10" db="EMBL/GenBank/DDBJ databases">
        <authorList>
            <person name="Zafar N."/>
            <person name="Inman J."/>
            <person name="Hall N."/>
            <person name="Lorenzi H."/>
            <person name="Caler E."/>
        </authorList>
    </citation>
    <scope>NUCLEOTIDE SEQUENCE [LARGE SCALE GENOMIC DNA]</scope>
    <source>
        <strain evidence="2 3">IP1</strain>
    </source>
</reference>
<keyword evidence="3" id="KW-1185">Reference proteome</keyword>
<feature type="signal peptide" evidence="1">
    <location>
        <begin position="1"/>
        <end position="18"/>
    </location>
</feature>
<evidence type="ECO:0000256" key="1">
    <source>
        <dbReference type="SAM" id="SignalP"/>
    </source>
</evidence>
<accession>A0A0A1TWV2</accession>
<name>A0A0A1TWV2_ENTIV</name>
<gene>
    <name evidence="2" type="ORF">EIN_264890</name>
</gene>
<protein>
    <submittedName>
        <fullName evidence="2">Uncharacterized protein</fullName>
    </submittedName>
</protein>
<feature type="chain" id="PRO_5001990497" evidence="1">
    <location>
        <begin position="19"/>
        <end position="184"/>
    </location>
</feature>